<dbReference type="Proteomes" id="UP000282185">
    <property type="component" value="Unassembled WGS sequence"/>
</dbReference>
<feature type="compositionally biased region" description="Low complexity" evidence="1">
    <location>
        <begin position="210"/>
        <end position="225"/>
    </location>
</feature>
<evidence type="ECO:0000313" key="3">
    <source>
        <dbReference type="EMBL" id="AXK45944.1"/>
    </source>
</evidence>
<dbReference type="RefSeq" id="WP_115413683.1">
    <property type="nucleotide sequence ID" value="NZ_CP031356.1"/>
</dbReference>
<feature type="transmembrane region" description="Helical" evidence="2">
    <location>
        <begin position="124"/>
        <end position="145"/>
    </location>
</feature>
<dbReference type="OrthoDB" id="9944718at2"/>
<dbReference type="EMBL" id="QSWH01000002">
    <property type="protein sequence ID" value="RRR23682.1"/>
    <property type="molecule type" value="Genomic_DNA"/>
</dbReference>
<evidence type="ECO:0000256" key="2">
    <source>
        <dbReference type="SAM" id="Phobius"/>
    </source>
</evidence>
<protein>
    <submittedName>
        <fullName evidence="4">Uncharacterized protein</fullName>
    </submittedName>
</protein>
<gene>
    <name evidence="3" type="ORF">DWV08_10225</name>
    <name evidence="4" type="ORF">DXU92_01975</name>
</gene>
<feature type="compositionally biased region" description="Low complexity" evidence="1">
    <location>
        <begin position="242"/>
        <end position="253"/>
    </location>
</feature>
<evidence type="ECO:0000313" key="5">
    <source>
        <dbReference type="Proteomes" id="UP000254236"/>
    </source>
</evidence>
<keyword evidence="2" id="KW-0812">Transmembrane</keyword>
<dbReference type="AlphaFoldDB" id="A0A345YPU2"/>
<dbReference type="Proteomes" id="UP000254236">
    <property type="component" value="Chromosome"/>
</dbReference>
<accession>A0A345YPU2</accession>
<proteinExistence type="predicted"/>
<sequence>MTKTVERYEKVRADWLLAHEASWHLSDRRMANELKRRAANKDRAAAGAAESSHHEGKIKPVASRFVAGGEDSKERGLRALFLVLFILPTLVVWIGPALAISNAAYAVDTERRLKQGRVPERRQWCLAAAAVAGAGALFAVVARFVALRLITVATVTYWPSLTLDVHWTTVGLIYLWSQVVLGLMLAAWQVRRHGWPGVVIKTGAKTPEVPATPRAPVAPAVPTAPKNAGADEIADEEQDVEPTTPKAPAVPMVPAIPEPPVVAEFDDEPVFDDDEPVFDDGLEAATTTLSRAELGTDSKED</sequence>
<dbReference type="KEGG" id="bsau:DWV08_10225"/>
<evidence type="ECO:0000313" key="4">
    <source>
        <dbReference type="EMBL" id="RRR23682.1"/>
    </source>
</evidence>
<keyword evidence="5" id="KW-1185">Reference proteome</keyword>
<keyword evidence="2" id="KW-1133">Transmembrane helix</keyword>
<feature type="region of interest" description="Disordered" evidence="1">
    <location>
        <begin position="210"/>
        <end position="254"/>
    </location>
</feature>
<evidence type="ECO:0000313" key="6">
    <source>
        <dbReference type="Proteomes" id="UP000282185"/>
    </source>
</evidence>
<feature type="transmembrane region" description="Helical" evidence="2">
    <location>
        <begin position="79"/>
        <end position="103"/>
    </location>
</feature>
<name>A0A345YPU2_9MICO</name>
<dbReference type="EMBL" id="CP031356">
    <property type="protein sequence ID" value="AXK45944.1"/>
    <property type="molecule type" value="Genomic_DNA"/>
</dbReference>
<keyword evidence="2" id="KW-0472">Membrane</keyword>
<reference evidence="3 5" key="1">
    <citation type="submission" date="2018-07" db="EMBL/GenBank/DDBJ databases">
        <title>Brachybacterium saurashtrense DSM 23186 genome sequence.</title>
        <authorList>
            <person name="Guo L."/>
        </authorList>
    </citation>
    <scope>NUCLEOTIDE SEQUENCE [LARGE SCALE GENOMIC DNA]</scope>
    <source>
        <strain evidence="3 5">DSM 23186</strain>
    </source>
</reference>
<feature type="transmembrane region" description="Helical" evidence="2">
    <location>
        <begin position="165"/>
        <end position="188"/>
    </location>
</feature>
<evidence type="ECO:0000256" key="1">
    <source>
        <dbReference type="SAM" id="MobiDB-lite"/>
    </source>
</evidence>
<organism evidence="4 6">
    <name type="scientific">Brachybacterium saurashtrense</name>
    <dbReference type="NCBI Taxonomy" id="556288"/>
    <lineage>
        <taxon>Bacteria</taxon>
        <taxon>Bacillati</taxon>
        <taxon>Actinomycetota</taxon>
        <taxon>Actinomycetes</taxon>
        <taxon>Micrococcales</taxon>
        <taxon>Dermabacteraceae</taxon>
        <taxon>Brachybacterium</taxon>
    </lineage>
</organism>
<reference evidence="4 6" key="2">
    <citation type="submission" date="2018-08" db="EMBL/GenBank/DDBJ databases">
        <title>Brachybacterium saurashtrense DSM 23186.</title>
        <authorList>
            <person name="Li Y."/>
        </authorList>
    </citation>
    <scope>NUCLEOTIDE SEQUENCE [LARGE SCALE GENOMIC DNA]</scope>
    <source>
        <strain evidence="4 6">DSM 23186</strain>
    </source>
</reference>